<feature type="compositionally biased region" description="Basic and acidic residues" evidence="3">
    <location>
        <begin position="1604"/>
        <end position="1627"/>
    </location>
</feature>
<dbReference type="Proteomes" id="UP000271974">
    <property type="component" value="Unassembled WGS sequence"/>
</dbReference>
<dbReference type="PROSITE" id="PS00028">
    <property type="entry name" value="ZINC_FINGER_C2H2_1"/>
    <property type="match status" value="1"/>
</dbReference>
<evidence type="ECO:0000256" key="1">
    <source>
        <dbReference type="PROSITE-ProRule" id="PRU00042"/>
    </source>
</evidence>
<dbReference type="GO" id="GO:0008270">
    <property type="term" value="F:zinc ion binding"/>
    <property type="evidence" value="ECO:0007669"/>
    <property type="project" value="UniProtKB-KW"/>
</dbReference>
<feature type="compositionally biased region" description="Basic and acidic residues" evidence="3">
    <location>
        <begin position="2568"/>
        <end position="2577"/>
    </location>
</feature>
<organism evidence="5 6">
    <name type="scientific">Elysia chlorotica</name>
    <name type="common">Eastern emerald elysia</name>
    <name type="synonym">Sea slug</name>
    <dbReference type="NCBI Taxonomy" id="188477"/>
    <lineage>
        <taxon>Eukaryota</taxon>
        <taxon>Metazoa</taxon>
        <taxon>Spiralia</taxon>
        <taxon>Lophotrochozoa</taxon>
        <taxon>Mollusca</taxon>
        <taxon>Gastropoda</taxon>
        <taxon>Heterobranchia</taxon>
        <taxon>Euthyneura</taxon>
        <taxon>Panpulmonata</taxon>
        <taxon>Sacoglossa</taxon>
        <taxon>Placobranchoidea</taxon>
        <taxon>Plakobranchidae</taxon>
        <taxon>Elysia</taxon>
    </lineage>
</organism>
<feature type="compositionally biased region" description="Low complexity" evidence="3">
    <location>
        <begin position="2096"/>
        <end position="2150"/>
    </location>
</feature>
<dbReference type="PROSITE" id="PS50157">
    <property type="entry name" value="ZINC_FINGER_C2H2_2"/>
    <property type="match status" value="1"/>
</dbReference>
<feature type="coiled-coil region" evidence="2">
    <location>
        <begin position="488"/>
        <end position="530"/>
    </location>
</feature>
<feature type="compositionally biased region" description="Polar residues" evidence="3">
    <location>
        <begin position="1782"/>
        <end position="1793"/>
    </location>
</feature>
<evidence type="ECO:0000313" key="6">
    <source>
        <dbReference type="Proteomes" id="UP000271974"/>
    </source>
</evidence>
<feature type="compositionally biased region" description="Basic residues" evidence="3">
    <location>
        <begin position="1511"/>
        <end position="1521"/>
    </location>
</feature>
<protein>
    <recommendedName>
        <fullName evidence="4">C2H2-type domain-containing protein</fullName>
    </recommendedName>
</protein>
<feature type="compositionally biased region" description="Polar residues" evidence="3">
    <location>
        <begin position="388"/>
        <end position="397"/>
    </location>
</feature>
<feature type="compositionally biased region" description="Low complexity" evidence="3">
    <location>
        <begin position="447"/>
        <end position="459"/>
    </location>
</feature>
<feature type="region of interest" description="Disordered" evidence="3">
    <location>
        <begin position="2094"/>
        <end position="2153"/>
    </location>
</feature>
<accession>A0A433SP37</accession>
<feature type="region of interest" description="Disordered" evidence="3">
    <location>
        <begin position="660"/>
        <end position="682"/>
    </location>
</feature>
<keyword evidence="1" id="KW-0862">Zinc</keyword>
<feature type="compositionally biased region" description="Low complexity" evidence="3">
    <location>
        <begin position="697"/>
        <end position="711"/>
    </location>
</feature>
<feature type="compositionally biased region" description="Polar residues" evidence="3">
    <location>
        <begin position="1118"/>
        <end position="1130"/>
    </location>
</feature>
<feature type="compositionally biased region" description="Polar residues" evidence="3">
    <location>
        <begin position="2347"/>
        <end position="2360"/>
    </location>
</feature>
<feature type="compositionally biased region" description="Low complexity" evidence="3">
    <location>
        <begin position="1952"/>
        <end position="1964"/>
    </location>
</feature>
<feature type="compositionally biased region" description="Polar residues" evidence="3">
    <location>
        <begin position="349"/>
        <end position="374"/>
    </location>
</feature>
<feature type="non-terminal residue" evidence="5">
    <location>
        <position position="2807"/>
    </location>
</feature>
<feature type="compositionally biased region" description="Polar residues" evidence="3">
    <location>
        <begin position="1413"/>
        <end position="1423"/>
    </location>
</feature>
<evidence type="ECO:0000313" key="5">
    <source>
        <dbReference type="EMBL" id="RUS70969.1"/>
    </source>
</evidence>
<feature type="region of interest" description="Disordered" evidence="3">
    <location>
        <begin position="2170"/>
        <end position="2259"/>
    </location>
</feature>
<feature type="compositionally biased region" description="Basic and acidic residues" evidence="3">
    <location>
        <begin position="2707"/>
        <end position="2722"/>
    </location>
</feature>
<comment type="caution">
    <text evidence="5">The sequence shown here is derived from an EMBL/GenBank/DDBJ whole genome shotgun (WGS) entry which is preliminary data.</text>
</comment>
<feature type="compositionally biased region" description="Polar residues" evidence="3">
    <location>
        <begin position="1717"/>
        <end position="1726"/>
    </location>
</feature>
<reference evidence="5 6" key="1">
    <citation type="submission" date="2019-01" db="EMBL/GenBank/DDBJ databases">
        <title>A draft genome assembly of the solar-powered sea slug Elysia chlorotica.</title>
        <authorList>
            <person name="Cai H."/>
            <person name="Li Q."/>
            <person name="Fang X."/>
            <person name="Li J."/>
            <person name="Curtis N.E."/>
            <person name="Altenburger A."/>
            <person name="Shibata T."/>
            <person name="Feng M."/>
            <person name="Maeda T."/>
            <person name="Schwartz J.A."/>
            <person name="Shigenobu S."/>
            <person name="Lundholm N."/>
            <person name="Nishiyama T."/>
            <person name="Yang H."/>
            <person name="Hasebe M."/>
            <person name="Li S."/>
            <person name="Pierce S.K."/>
            <person name="Wang J."/>
        </authorList>
    </citation>
    <scope>NUCLEOTIDE SEQUENCE [LARGE SCALE GENOMIC DNA]</scope>
    <source>
        <strain evidence="5">EC2010</strain>
        <tissue evidence="5">Whole organism of an adult</tissue>
    </source>
</reference>
<feature type="region of interest" description="Disordered" evidence="3">
    <location>
        <begin position="1174"/>
        <end position="1797"/>
    </location>
</feature>
<feature type="compositionally biased region" description="Low complexity" evidence="3">
    <location>
        <begin position="2065"/>
        <end position="2080"/>
    </location>
</feature>
<feature type="compositionally biased region" description="Polar residues" evidence="3">
    <location>
        <begin position="990"/>
        <end position="999"/>
    </location>
</feature>
<feature type="region of interest" description="Disordered" evidence="3">
    <location>
        <begin position="446"/>
        <end position="481"/>
    </location>
</feature>
<feature type="compositionally biased region" description="Polar residues" evidence="3">
    <location>
        <begin position="298"/>
        <end position="308"/>
    </location>
</feature>
<feature type="compositionally biased region" description="Basic and acidic residues" evidence="3">
    <location>
        <begin position="1363"/>
        <end position="1378"/>
    </location>
</feature>
<dbReference type="SMART" id="SM00355">
    <property type="entry name" value="ZnF_C2H2"/>
    <property type="match status" value="2"/>
</dbReference>
<feature type="compositionally biased region" description="Polar residues" evidence="3">
    <location>
        <begin position="1263"/>
        <end position="1273"/>
    </location>
</feature>
<dbReference type="Gene3D" id="3.30.160.60">
    <property type="entry name" value="Classic Zinc Finger"/>
    <property type="match status" value="1"/>
</dbReference>
<keyword evidence="1" id="KW-0863">Zinc-finger</keyword>
<feature type="compositionally biased region" description="Polar residues" evidence="3">
    <location>
        <begin position="2757"/>
        <end position="2767"/>
    </location>
</feature>
<feature type="compositionally biased region" description="Polar residues" evidence="3">
    <location>
        <begin position="712"/>
        <end position="728"/>
    </location>
</feature>
<dbReference type="EMBL" id="RQTK01001294">
    <property type="protein sequence ID" value="RUS70969.1"/>
    <property type="molecule type" value="Genomic_DNA"/>
</dbReference>
<feature type="compositionally biased region" description="Basic and acidic residues" evidence="3">
    <location>
        <begin position="1221"/>
        <end position="1241"/>
    </location>
</feature>
<feature type="region of interest" description="Disordered" evidence="3">
    <location>
        <begin position="2387"/>
        <end position="2474"/>
    </location>
</feature>
<feature type="region of interest" description="Disordered" evidence="3">
    <location>
        <begin position="2339"/>
        <end position="2360"/>
    </location>
</feature>
<feature type="compositionally biased region" description="Polar residues" evidence="3">
    <location>
        <begin position="921"/>
        <end position="937"/>
    </location>
</feature>
<feature type="compositionally biased region" description="Polar residues" evidence="3">
    <location>
        <begin position="2182"/>
        <end position="2191"/>
    </location>
</feature>
<feature type="region of interest" description="Disordered" evidence="3">
    <location>
        <begin position="1866"/>
        <end position="2080"/>
    </location>
</feature>
<feature type="region of interest" description="Disordered" evidence="3">
    <location>
        <begin position="695"/>
        <end position="1008"/>
    </location>
</feature>
<keyword evidence="6" id="KW-1185">Reference proteome</keyword>
<name>A0A433SP37_ELYCH</name>
<feature type="region of interest" description="Disordered" evidence="3">
    <location>
        <begin position="339"/>
        <end position="405"/>
    </location>
</feature>
<dbReference type="OrthoDB" id="6102226at2759"/>
<sequence length="2807" mass="305287">MEEDTSRADSGDKIVTVPVKVNTVPAIETNGLSGGTTPDNDNAKGLSALGANKPDERSGALGGVSNNLTETNQAVASTYINTPFPSNNIGQALGVKLQNLETAKPAHIQSGTYGNNNNNNVEKAKLKSSMSGMSTVNTEGSHTPTTKGATILRGSLESGNMDAACTSVPSFSNTVISAQNVSSQGSFIGVQSVRAADHQLSTDSIPSTGDRPEEERKLSKLLLDTGHSLRATQSQILPVSQRLSPSHFQRSVNSQRLSPAHFSQMSTSDMIHSASTLIHGPEMQGIPSHPETSDHLDQSPTGQPSRATYDSLKKGNSPVSGNVKCQDITSNQLKNYLMSPTQGRGVYPSSDQPPATHVTSNLPQQIATPASKPTQKAPRKRKSKAATKGQSLKSSSFLGDDDDDNDFIPVGMVQLSSLRRPAESNSVQQQPNPVQQRNQLLKEQLQRHLGQQQQNQERLASSTVAQHQVSSQGERKDVDTRSQQHQLLLQLVQQVQQAQQQKLFLEEQRQQQQQQQQQQHYQEQQQLQQQASPQLDHHQSNTLHNTNVKLHKVQKNQGLSGRNFQQEFVPAGPEEQLLSSESQVSKSGHRQTDHRITPSSHHQQIPAPSLPLPSPAQPSYSYASQLPHNTQTPVFTKSAPPQSTAHPIIPKITEQLLQRPPSDQQVYLPENKPLVSNKEDQRASKVELYLLQSRAEGSQSGLSQPLQSPSPTWHTARSTTPTLTSGQHSHQHPEISRMLCSPVSPRQSTSSPRASASPRGTESPFQPPSSPCQFVSPKQPVSPHARMGSSVSANASASAGKTGQGLVRNAPNQPGNLKVSYTRQNSSPRPPNSPWQPISPSQISASNLTNFTGVQKPHPTVGQASPSAHHGQDTSCRVSSSLPSSSHLPQQHVQHQEQNPSLGVTIPSSLHYSQVDHFPSSPGTNSQVDDPIQTPNPGQVIHHLPTAQPSSAHHQHANPPTSSLTSLRVPKPSAQNASPIWQQMQHQHQVPYQESLNTSAPPPMADTSKAMGLFLSKPVDIQRLSQQQHQHQQHLEHMAHQSFQNSHQNLPLEHNQSQVCASSPSSQPQFVPVPPNNPISQNAPNVTSDEPSGGLNNLPQRESKQINSVFPGNEGTRSDQVMETDTQARSLQQHLQIKAVPEQDDQIAAAKDVRKSEGALQVLSEIASKRYVQTVESEKLEQKEKQELEKSDSSSLEVQLTETPIKEDKALKSGRASTKSKIADEQQDRKLEVSSEAPKREVRQRKPKKPFEQEETPSRRNVRNGQNQKGQSDTPINKKPSTPSSPSRSIKKGQLQSKKSGSVSSGKSDTEQESKTPVASKSINKPEAGVKESRQEEEGDSGLEGDSDTESAEPRRLSRRLQVKKEERLRQKSDAKNTEEEDSNQRRSRRIATRIDYQEENSENTSEESGSGRQQKASASTIDAESKSVRPGSPPADGAGTPQVSTRSRNSRRDTSKDPSSSRSTSSSSRKEISNQKLSDADKKIAQTTPASKSITTTPKYEPQISSERKMRTRNRSKSRSRSPLTTAAAETSTPVTRRNLATRQVTSAPKSSQNEAINGKRIASTEFVDELPPRRKNLKKDDAVSQGTPPPEKTAVEIPKQTQLDDKTNSSSNKPDKLQAEKDKAGKGRKGKRTITNTKPCDTDDKTAVVDSYSELPKVETLPPKSDAEDKDSTSKIKSFAESTNEDLSEPVSGTEPKGLSLLEKTLAKSDDEALSTVSNNSSAPRRTPLDEKFHAGRQGEALSQKQVLAVDQLPPLLANIESKSPQDYNQDVKDKLGRGETSQSGSEQTQRPRMVMYKLVPVEDEEPPGSGASISLLSVSGFFMSGTEGGRILLPENFKTGKVASLETATGVLKSVLLPHSRRMVQSQHPVPPQSQQYPGALSTQSPYPPPTLQGNHHHQQQQQQQQQQIPPISPLRTALSSPLHPQLPPSSSSSSSPGQWNTPHHHQPHQGSSSLSGPQGQWMPTHSGHHMTRVTPSNHPGDMGGGSSTPKHVMVAATPPPPPPTHSPHINNPSTPQSQPQQVQPVPLRQHYQQHQASPALPYRPSPSWNPTPPSMPPSSPQLPSSSSSLSSVWNLASPSSVPQQQIAVPPYQSQHQPNVQAQHQQIPPQASPQHMSMSLQQQQHQQNTSGLQQQQQQQQWMSPQHPTLEDQSWRTALVGESSTAVESWSKEFLPNPPMYTSSENLGQQRRADQQPEVRSQQRQNQMPHHSAGFPETLHQLPHQPPSAAAPNMYAPPVPQHQQQQQQQQQDPADFSDAKADQIIQNFLRSAAGSGGTFGQDLGGFSLGQQDMAYLDSRLRLSPNSLMSAVVAAYEEDVGAGSLEDCDGIAGGAGTRVNQRHSTHGQPGDNTNNSNSLQDTINLVHTVNLVDLEDEVNLGLGGLSASHSSRSSGVVSPRSGALDSPLLALGGRGRTESFHDPLLDGASLQPGADSETAEGDLPAKTQPEQESGTRGEKVDDEEKAKPKDRKHQYTIIHEDGQRKFQCLECDKMFTGATIYRHLRTHDPDHRVTCKVCNRSYTQRSTMIMHMVKIHGYIHTPRMTKKKAQSLNTSRSSEDQKEEEENVSKKEEKKPAKSSKPSGASAKKSSSQAAKTPPGSGKSLSDSKRQRRSSSQSPSNPLAPGLDQEERQIHEATQRQVEEQRRVKAEQKQRKAAGDIFMPIATEPAEISNSTAQGKEVNEETVDQSAESGSDHMTGGTEQAQKGEESSAVAVEKKSNEGNTATPQRIGDTVCLSDKQGTDGAMSEPVEMDKQASTTAATTTPGKAHASGDGTADSKTPKPPSNRKKERQTPSSELDELISAV</sequence>
<feature type="compositionally biased region" description="Basic and acidic residues" evidence="3">
    <location>
        <begin position="1176"/>
        <end position="1192"/>
    </location>
</feature>
<feature type="region of interest" description="Disordered" evidence="3">
    <location>
        <begin position="1053"/>
        <end position="1130"/>
    </location>
</feature>
<feature type="region of interest" description="Disordered" evidence="3">
    <location>
        <begin position="280"/>
        <end position="325"/>
    </location>
</feature>
<feature type="compositionally biased region" description="Polar residues" evidence="3">
    <location>
        <begin position="460"/>
        <end position="472"/>
    </location>
</feature>
<dbReference type="InterPro" id="IPR036236">
    <property type="entry name" value="Znf_C2H2_sf"/>
</dbReference>
<feature type="compositionally biased region" description="Basic and acidic residues" evidence="3">
    <location>
        <begin position="1469"/>
        <end position="1485"/>
    </location>
</feature>
<feature type="compositionally biased region" description="Low complexity" evidence="3">
    <location>
        <begin position="2387"/>
        <end position="2404"/>
    </location>
</feature>
<feature type="compositionally biased region" description="Basic and acidic residues" evidence="3">
    <location>
        <begin position="2416"/>
        <end position="2425"/>
    </location>
</feature>
<feature type="compositionally biased region" description="Polar residues" evidence="3">
    <location>
        <begin position="626"/>
        <end position="645"/>
    </location>
</feature>
<feature type="compositionally biased region" description="Basic and acidic residues" evidence="3">
    <location>
        <begin position="1249"/>
        <end position="1258"/>
    </location>
</feature>
<feature type="compositionally biased region" description="Basic and acidic residues" evidence="3">
    <location>
        <begin position="2454"/>
        <end position="2468"/>
    </location>
</feature>
<feature type="region of interest" description="Disordered" evidence="3">
    <location>
        <begin position="27"/>
        <end position="66"/>
    </location>
</feature>
<feature type="compositionally biased region" description="Low complexity" evidence="3">
    <location>
        <begin position="2615"/>
        <end position="2624"/>
    </location>
</feature>
<feature type="compositionally biased region" description="Polar residues" evidence="3">
    <location>
        <begin position="896"/>
        <end position="912"/>
    </location>
</feature>
<feature type="compositionally biased region" description="Low complexity" evidence="3">
    <location>
        <begin position="574"/>
        <end position="583"/>
    </location>
</feature>
<feature type="compositionally biased region" description="Basic and acidic residues" evidence="3">
    <location>
        <begin position="2630"/>
        <end position="2659"/>
    </location>
</feature>
<evidence type="ECO:0000256" key="3">
    <source>
        <dbReference type="SAM" id="MobiDB-lite"/>
    </source>
</evidence>
<dbReference type="InterPro" id="IPR013087">
    <property type="entry name" value="Znf_C2H2_type"/>
</dbReference>
<feature type="compositionally biased region" description="Polar residues" evidence="3">
    <location>
        <begin position="1486"/>
        <end position="1499"/>
    </location>
</feature>
<dbReference type="STRING" id="188477.A0A433SP37"/>
<feature type="compositionally biased region" description="Basic and acidic residues" evidence="3">
    <location>
        <begin position="1667"/>
        <end position="1676"/>
    </location>
</feature>
<feature type="compositionally biased region" description="Low complexity" evidence="3">
    <location>
        <begin position="2010"/>
        <end position="2030"/>
    </location>
</feature>
<feature type="compositionally biased region" description="Polar residues" evidence="3">
    <location>
        <begin position="1079"/>
        <end position="1110"/>
    </location>
</feature>
<feature type="region of interest" description="Disordered" evidence="3">
    <location>
        <begin position="573"/>
        <end position="645"/>
    </location>
</feature>
<feature type="compositionally biased region" description="Low complexity" evidence="3">
    <location>
        <begin position="744"/>
        <end position="759"/>
    </location>
</feature>
<gene>
    <name evidence="5" type="ORF">EGW08_021270</name>
</gene>
<dbReference type="SUPFAM" id="SSF57667">
    <property type="entry name" value="beta-beta-alpha zinc fingers"/>
    <property type="match status" value="1"/>
</dbReference>
<evidence type="ECO:0000259" key="4">
    <source>
        <dbReference type="PROSITE" id="PS50157"/>
    </source>
</evidence>
<feature type="compositionally biased region" description="Low complexity" evidence="3">
    <location>
        <begin position="2243"/>
        <end position="2253"/>
    </location>
</feature>
<feature type="domain" description="C2H2-type" evidence="4">
    <location>
        <begin position="2514"/>
        <end position="2537"/>
    </location>
</feature>
<feature type="compositionally biased region" description="Polar residues" evidence="3">
    <location>
        <begin position="2200"/>
        <end position="2211"/>
    </location>
</feature>
<feature type="compositionally biased region" description="Polar residues" evidence="3">
    <location>
        <begin position="810"/>
        <end position="822"/>
    </location>
</feature>
<feature type="compositionally biased region" description="Low complexity" evidence="3">
    <location>
        <begin position="1867"/>
        <end position="1881"/>
    </location>
</feature>
<feature type="compositionally biased region" description="Polar residues" evidence="3">
    <location>
        <begin position="947"/>
        <end position="966"/>
    </location>
</feature>
<feature type="compositionally biased region" description="Low complexity" evidence="3">
    <location>
        <begin position="1458"/>
        <end position="1468"/>
    </location>
</feature>
<feature type="compositionally biased region" description="Pro residues" evidence="3">
    <location>
        <begin position="2045"/>
        <end position="2064"/>
    </location>
</feature>
<keyword evidence="1" id="KW-0479">Metal-binding</keyword>
<feature type="compositionally biased region" description="Low complexity" evidence="3">
    <location>
        <begin position="879"/>
        <end position="892"/>
    </location>
</feature>
<feature type="compositionally biased region" description="Low complexity" evidence="3">
    <location>
        <begin position="835"/>
        <end position="844"/>
    </location>
</feature>
<feature type="compositionally biased region" description="Acidic residues" evidence="3">
    <location>
        <begin position="1337"/>
        <end position="1351"/>
    </location>
</feature>
<keyword evidence="2" id="KW-0175">Coiled coil</keyword>
<feature type="region of interest" description="Disordered" evidence="3">
    <location>
        <begin position="2541"/>
        <end position="2807"/>
    </location>
</feature>
<feature type="compositionally biased region" description="Low complexity" evidence="3">
    <location>
        <begin position="1274"/>
        <end position="1307"/>
    </location>
</feature>
<feature type="compositionally biased region" description="Low complexity" evidence="3">
    <location>
        <begin position="2580"/>
        <end position="2597"/>
    </location>
</feature>
<evidence type="ECO:0000256" key="2">
    <source>
        <dbReference type="SAM" id="Coils"/>
    </source>
</evidence>
<feature type="compositionally biased region" description="Polar residues" evidence="3">
    <location>
        <begin position="1524"/>
        <end position="1557"/>
    </location>
</feature>
<proteinExistence type="predicted"/>
<feature type="compositionally biased region" description="Low complexity" evidence="3">
    <location>
        <begin position="789"/>
        <end position="799"/>
    </location>
</feature>
<feature type="compositionally biased region" description="Low complexity" evidence="3">
    <location>
        <begin position="1922"/>
        <end position="1940"/>
    </location>
</feature>